<proteinExistence type="predicted"/>
<name>A0A914UQW1_9BILA</name>
<dbReference type="GO" id="GO:0022857">
    <property type="term" value="F:transmembrane transporter activity"/>
    <property type="evidence" value="ECO:0007669"/>
    <property type="project" value="InterPro"/>
</dbReference>
<dbReference type="CDD" id="cd17387">
    <property type="entry name" value="MFS_MFSD14"/>
    <property type="match status" value="1"/>
</dbReference>
<keyword evidence="4 7" id="KW-1133">Transmembrane helix</keyword>
<feature type="transmembrane region" description="Helical" evidence="7">
    <location>
        <begin position="408"/>
        <end position="432"/>
    </location>
</feature>
<feature type="transmembrane region" description="Helical" evidence="7">
    <location>
        <begin position="496"/>
        <end position="513"/>
    </location>
</feature>
<evidence type="ECO:0000313" key="9">
    <source>
        <dbReference type="Proteomes" id="UP000887566"/>
    </source>
</evidence>
<reference evidence="10" key="1">
    <citation type="submission" date="2022-11" db="UniProtKB">
        <authorList>
            <consortium name="WormBaseParasite"/>
        </authorList>
    </citation>
    <scope>IDENTIFICATION</scope>
</reference>
<dbReference type="InterPro" id="IPR011701">
    <property type="entry name" value="MFS"/>
</dbReference>
<dbReference type="Pfam" id="PF07690">
    <property type="entry name" value="MFS_1"/>
    <property type="match status" value="1"/>
</dbReference>
<feature type="transmembrane region" description="Helical" evidence="7">
    <location>
        <begin position="109"/>
        <end position="130"/>
    </location>
</feature>
<dbReference type="WBParaSite" id="PSAMB.scaffold118size76503.g2464.t1">
    <property type="protein sequence ID" value="PSAMB.scaffold118size76503.g2464.t1"/>
    <property type="gene ID" value="PSAMB.scaffold118size76503.g2464"/>
</dbReference>
<feature type="transmembrane region" description="Helical" evidence="7">
    <location>
        <begin position="227"/>
        <end position="247"/>
    </location>
</feature>
<dbReference type="PANTHER" id="PTHR23504:SF1">
    <property type="entry name" value="GH21943P-RELATED"/>
    <property type="match status" value="1"/>
</dbReference>
<dbReference type="InterPro" id="IPR005829">
    <property type="entry name" value="Sugar_transporter_CS"/>
</dbReference>
<dbReference type="PROSITE" id="PS00216">
    <property type="entry name" value="SUGAR_TRANSPORT_1"/>
    <property type="match status" value="1"/>
</dbReference>
<evidence type="ECO:0000259" key="8">
    <source>
        <dbReference type="PROSITE" id="PS50850"/>
    </source>
</evidence>
<dbReference type="PROSITE" id="PS50850">
    <property type="entry name" value="MFS"/>
    <property type="match status" value="1"/>
</dbReference>
<evidence type="ECO:0000313" key="10">
    <source>
        <dbReference type="WBParaSite" id="PSAMB.scaffold118size76503.g2464.t1"/>
    </source>
</evidence>
<evidence type="ECO:0000256" key="5">
    <source>
        <dbReference type="ARBA" id="ARBA00023136"/>
    </source>
</evidence>
<dbReference type="GO" id="GO:0016020">
    <property type="term" value="C:membrane"/>
    <property type="evidence" value="ECO:0007669"/>
    <property type="project" value="UniProtKB-SubCell"/>
</dbReference>
<dbReference type="AlphaFoldDB" id="A0A914UQW1"/>
<dbReference type="InterPro" id="IPR020846">
    <property type="entry name" value="MFS_dom"/>
</dbReference>
<comment type="subcellular location">
    <subcellularLocation>
        <location evidence="1">Membrane</location>
        <topology evidence="1">Multi-pass membrane protein</topology>
    </subcellularLocation>
</comment>
<dbReference type="Gene3D" id="1.20.1250.20">
    <property type="entry name" value="MFS general substrate transporter like domains"/>
    <property type="match status" value="1"/>
</dbReference>
<feature type="transmembrane region" description="Helical" evidence="7">
    <location>
        <begin position="318"/>
        <end position="341"/>
    </location>
</feature>
<organism evidence="9 10">
    <name type="scientific">Plectus sambesii</name>
    <dbReference type="NCBI Taxonomy" id="2011161"/>
    <lineage>
        <taxon>Eukaryota</taxon>
        <taxon>Metazoa</taxon>
        <taxon>Ecdysozoa</taxon>
        <taxon>Nematoda</taxon>
        <taxon>Chromadorea</taxon>
        <taxon>Plectida</taxon>
        <taxon>Plectina</taxon>
        <taxon>Plectoidea</taxon>
        <taxon>Plectidae</taxon>
        <taxon>Plectus</taxon>
    </lineage>
</organism>
<dbReference type="Proteomes" id="UP000887566">
    <property type="component" value="Unplaced"/>
</dbReference>
<keyword evidence="3 7" id="KW-0812">Transmembrane</keyword>
<dbReference type="SUPFAM" id="SSF103473">
    <property type="entry name" value="MFS general substrate transporter"/>
    <property type="match status" value="1"/>
</dbReference>
<evidence type="ECO:0000256" key="7">
    <source>
        <dbReference type="SAM" id="Phobius"/>
    </source>
</evidence>
<feature type="transmembrane region" description="Helical" evidence="7">
    <location>
        <begin position="282"/>
        <end position="306"/>
    </location>
</feature>
<dbReference type="InterPro" id="IPR001958">
    <property type="entry name" value="Tet-R_TetA/multi-R_MdtG-like"/>
</dbReference>
<feature type="transmembrane region" description="Helical" evidence="7">
    <location>
        <begin position="166"/>
        <end position="185"/>
    </location>
</feature>
<evidence type="ECO:0000256" key="4">
    <source>
        <dbReference type="ARBA" id="ARBA00022989"/>
    </source>
</evidence>
<dbReference type="PRINTS" id="PR01035">
    <property type="entry name" value="TCRTETA"/>
</dbReference>
<evidence type="ECO:0000256" key="6">
    <source>
        <dbReference type="SAM" id="MobiDB-lite"/>
    </source>
</evidence>
<accession>A0A914UQW1</accession>
<dbReference type="InterPro" id="IPR036259">
    <property type="entry name" value="MFS_trans_sf"/>
</dbReference>
<dbReference type="PANTHER" id="PTHR23504">
    <property type="entry name" value="MAJOR FACILITATOR SUPERFAMILY DOMAIN-CONTAINING PROTEIN 10"/>
    <property type="match status" value="1"/>
</dbReference>
<feature type="transmembrane region" description="Helical" evidence="7">
    <location>
        <begin position="372"/>
        <end position="396"/>
    </location>
</feature>
<feature type="domain" description="Major facilitator superfamily (MFS) profile" evidence="8">
    <location>
        <begin position="74"/>
        <end position="518"/>
    </location>
</feature>
<keyword evidence="2" id="KW-0813">Transport</keyword>
<evidence type="ECO:0000256" key="2">
    <source>
        <dbReference type="ARBA" id="ARBA00022448"/>
    </source>
</evidence>
<evidence type="ECO:0000256" key="3">
    <source>
        <dbReference type="ARBA" id="ARBA00022692"/>
    </source>
</evidence>
<feature type="transmembrane region" description="Helical" evidence="7">
    <location>
        <begin position="197"/>
        <end position="215"/>
    </location>
</feature>
<protein>
    <submittedName>
        <fullName evidence="10">Major facilitator superfamily (MFS) profile domain-containing protein</fullName>
    </submittedName>
</protein>
<feature type="transmembrane region" description="Helical" evidence="7">
    <location>
        <begin position="66"/>
        <end position="89"/>
    </location>
</feature>
<evidence type="ECO:0000256" key="1">
    <source>
        <dbReference type="ARBA" id="ARBA00004141"/>
    </source>
</evidence>
<keyword evidence="9" id="KW-1185">Reference proteome</keyword>
<sequence length="561" mass="61434">MNTATSPGVHERLLSTRAALDDEDEQLLPVDAKLYRPGDMAFARRRRSLMAVIFGKRRGLMKEGGSSLGIGEASVYHALVIIFLEYFSWGLLTVPVINVLADVFPTNKFLMNGLILGVKGFLSFLSAPMLGALSDSWGRKSFLLLTVICTCMPIPCLKISPWWYFALFSISGLFSVTFSVVLAYVADITEKEDRSAAYGLVSATFAASLVTSPALGAWLSEAWSDEAVVMLATAVAALDVLFILVAVPESLPPKLRHTYDRLSWQHADPLATLRVVWEDRMVMLLAFIVFLSYLPEAGQFSCFFVYLKLVVGFSPEAVAAYIGLVGILSVFSQTFILLILTKTCGTKHTITIGLCCQFAQLFWYGVGTQYWMMWAAGLLAAMSQLTYPSISAFVSVHTDRDKQGTVQGVVTGIRGLCQGLGPAVFGFVFYLFNMDLNIDGEGTGHIGVGSQFPAPRIRLPPLSGGYGQPKVLTPRRNQTVTERPLFDWRLIPGPPFLFGAVMVLLALLVNSMLPHNPPTSGKFIRTRLPTPSHSREPSVDGLTGLLSDDDEEMVKDRKASL</sequence>
<keyword evidence="5 7" id="KW-0472">Membrane</keyword>
<feature type="region of interest" description="Disordered" evidence="6">
    <location>
        <begin position="523"/>
        <end position="561"/>
    </location>
</feature>